<dbReference type="GO" id="GO:0006120">
    <property type="term" value="P:mitochondrial electron transport, NADH to ubiquinone"/>
    <property type="evidence" value="ECO:0007669"/>
    <property type="project" value="InterPro"/>
</dbReference>
<evidence type="ECO:0000256" key="9">
    <source>
        <dbReference type="ARBA" id="ARBA00022792"/>
    </source>
</evidence>
<evidence type="ECO:0000256" key="14">
    <source>
        <dbReference type="ARBA" id="ARBA00023075"/>
    </source>
</evidence>
<evidence type="ECO:0000256" key="15">
    <source>
        <dbReference type="ARBA" id="ARBA00023128"/>
    </source>
</evidence>
<feature type="transmembrane region" description="Helical" evidence="18">
    <location>
        <begin position="232"/>
        <end position="253"/>
    </location>
</feature>
<keyword evidence="10 18" id="KW-1278">Translocase</keyword>
<feature type="transmembrane region" description="Helical" evidence="18">
    <location>
        <begin position="144"/>
        <end position="163"/>
    </location>
</feature>
<evidence type="ECO:0000313" key="20">
    <source>
        <dbReference type="EMBL" id="ADI75219.1"/>
    </source>
</evidence>
<evidence type="ECO:0000256" key="16">
    <source>
        <dbReference type="ARBA" id="ARBA00023136"/>
    </source>
</evidence>
<keyword evidence="13 18" id="KW-0520">NAD</keyword>
<feature type="transmembrane region" description="Helical" evidence="18">
    <location>
        <begin position="81"/>
        <end position="100"/>
    </location>
</feature>
<feature type="domain" description="NADH:quinone oxidoreductase/Mrp antiporter transmembrane" evidence="19">
    <location>
        <begin position="23"/>
        <end position="281"/>
    </location>
</feature>
<name>G9B4I3_9HEMI</name>
<feature type="transmembrane region" description="Helical" evidence="18">
    <location>
        <begin position="265"/>
        <end position="290"/>
    </location>
</feature>
<keyword evidence="11 18" id="KW-0249">Electron transport</keyword>
<keyword evidence="14 18" id="KW-0830">Ubiquinone</keyword>
<dbReference type="GO" id="GO:0005743">
    <property type="term" value="C:mitochondrial inner membrane"/>
    <property type="evidence" value="ECO:0007669"/>
    <property type="project" value="UniProtKB-SubCell"/>
</dbReference>
<dbReference type="Pfam" id="PF00361">
    <property type="entry name" value="Proton_antipo_M"/>
    <property type="match status" value="1"/>
</dbReference>
<dbReference type="InterPro" id="IPR001750">
    <property type="entry name" value="ND/Mrp_TM"/>
</dbReference>
<evidence type="ECO:0000256" key="5">
    <source>
        <dbReference type="ARBA" id="ARBA00021008"/>
    </source>
</evidence>
<comment type="function">
    <text evidence="18">Core subunit of the mitochondrial membrane respiratory chain NADH dehydrogenase (Complex I) which catalyzes electron transfer from NADH through the respiratory chain, using ubiquinone as an electron acceptor. Essential for the catalytic activity and assembly of complex I.</text>
</comment>
<keyword evidence="16 18" id="KW-0472">Membrane</keyword>
<comment type="function">
    <text evidence="1">Core subunit of the mitochondrial membrane respiratory chain NADH dehydrogenase (Complex I) that is believed to belong to the minimal assembly required for catalysis. Complex I functions in the transfer of electrons from NADH to the respiratory chain. The immediate electron acceptor for the enzyme is believed to be ubiquinone.</text>
</comment>
<evidence type="ECO:0000256" key="6">
    <source>
        <dbReference type="ARBA" id="ARBA00022448"/>
    </source>
</evidence>
<dbReference type="GeneID" id="11452370"/>
<evidence type="ECO:0000256" key="18">
    <source>
        <dbReference type="RuleBase" id="RU003403"/>
    </source>
</evidence>
<dbReference type="PANTHER" id="PTHR46552">
    <property type="entry name" value="NADH-UBIQUINONE OXIDOREDUCTASE CHAIN 2"/>
    <property type="match status" value="1"/>
</dbReference>
<keyword evidence="12 18" id="KW-1133">Transmembrane helix</keyword>
<evidence type="ECO:0000256" key="10">
    <source>
        <dbReference type="ARBA" id="ARBA00022967"/>
    </source>
</evidence>
<keyword evidence="6" id="KW-0813">Transport</keyword>
<evidence type="ECO:0000256" key="13">
    <source>
        <dbReference type="ARBA" id="ARBA00023027"/>
    </source>
</evidence>
<dbReference type="InterPro" id="IPR003917">
    <property type="entry name" value="NADH_UbQ_OxRdtase_chain2"/>
</dbReference>
<comment type="catalytic activity">
    <reaction evidence="17 18">
        <text>a ubiquinone + NADH + 5 H(+)(in) = a ubiquinol + NAD(+) + 4 H(+)(out)</text>
        <dbReference type="Rhea" id="RHEA:29091"/>
        <dbReference type="Rhea" id="RHEA-COMP:9565"/>
        <dbReference type="Rhea" id="RHEA-COMP:9566"/>
        <dbReference type="ChEBI" id="CHEBI:15378"/>
        <dbReference type="ChEBI" id="CHEBI:16389"/>
        <dbReference type="ChEBI" id="CHEBI:17976"/>
        <dbReference type="ChEBI" id="CHEBI:57540"/>
        <dbReference type="ChEBI" id="CHEBI:57945"/>
        <dbReference type="EC" id="7.1.1.2"/>
    </reaction>
</comment>
<feature type="transmembrane region" description="Helical" evidence="18">
    <location>
        <begin position="310"/>
        <end position="330"/>
    </location>
</feature>
<keyword evidence="8 18" id="KW-0812">Transmembrane</keyword>
<feature type="transmembrane region" description="Helical" evidence="18">
    <location>
        <begin position="7"/>
        <end position="23"/>
    </location>
</feature>
<evidence type="ECO:0000259" key="19">
    <source>
        <dbReference type="Pfam" id="PF00361"/>
    </source>
</evidence>
<dbReference type="CTD" id="4536"/>
<gene>
    <name evidence="20" type="primary">ND2</name>
</gene>
<dbReference type="PANTHER" id="PTHR46552:SF1">
    <property type="entry name" value="NADH-UBIQUINONE OXIDOREDUCTASE CHAIN 2"/>
    <property type="match status" value="1"/>
</dbReference>
<keyword evidence="7 18" id="KW-0679">Respiratory chain</keyword>
<geneLocation type="mitochondrion" evidence="20"/>
<comment type="similarity">
    <text evidence="3 18">Belongs to the complex I subunit 2 family.</text>
</comment>
<dbReference type="AlphaFoldDB" id="G9B4I3"/>
<dbReference type="GO" id="GO:0008137">
    <property type="term" value="F:NADH dehydrogenase (ubiquinone) activity"/>
    <property type="evidence" value="ECO:0007669"/>
    <property type="project" value="UniProtKB-EC"/>
</dbReference>
<feature type="transmembrane region" description="Helical" evidence="18">
    <location>
        <begin position="184"/>
        <end position="212"/>
    </location>
</feature>
<keyword evidence="15 18" id="KW-0496">Mitochondrion</keyword>
<dbReference type="PRINTS" id="PR01436">
    <property type="entry name" value="NADHDHGNASE2"/>
</dbReference>
<evidence type="ECO:0000256" key="4">
    <source>
        <dbReference type="ARBA" id="ARBA00012944"/>
    </source>
</evidence>
<evidence type="ECO:0000256" key="11">
    <source>
        <dbReference type="ARBA" id="ARBA00022982"/>
    </source>
</evidence>
<evidence type="ECO:0000256" key="1">
    <source>
        <dbReference type="ARBA" id="ARBA00003257"/>
    </source>
</evidence>
<evidence type="ECO:0000256" key="17">
    <source>
        <dbReference type="ARBA" id="ARBA00049551"/>
    </source>
</evidence>
<dbReference type="InterPro" id="IPR050175">
    <property type="entry name" value="Complex_I_Subunit_2"/>
</dbReference>
<proteinExistence type="inferred from homology"/>
<dbReference type="EC" id="7.1.1.2" evidence="4 18"/>
<protein>
    <recommendedName>
        <fullName evidence="5 18">NADH-ubiquinone oxidoreductase chain 2</fullName>
        <ecNumber evidence="4 18">7.1.1.2</ecNumber>
    </recommendedName>
</protein>
<evidence type="ECO:0000256" key="12">
    <source>
        <dbReference type="ARBA" id="ARBA00022989"/>
    </source>
</evidence>
<evidence type="ECO:0000256" key="8">
    <source>
        <dbReference type="ARBA" id="ARBA00022692"/>
    </source>
</evidence>
<evidence type="ECO:0000256" key="3">
    <source>
        <dbReference type="ARBA" id="ARBA00007012"/>
    </source>
</evidence>
<keyword evidence="9 18" id="KW-0999">Mitochondrion inner membrane</keyword>
<organism evidence="20">
    <name type="scientific">Alloeorhynchus bakeri</name>
    <dbReference type="NCBI Taxonomy" id="796621"/>
    <lineage>
        <taxon>Eukaryota</taxon>
        <taxon>Metazoa</taxon>
        <taxon>Ecdysozoa</taxon>
        <taxon>Arthropoda</taxon>
        <taxon>Hexapoda</taxon>
        <taxon>Insecta</taxon>
        <taxon>Pterygota</taxon>
        <taxon>Neoptera</taxon>
        <taxon>Paraneoptera</taxon>
        <taxon>Hemiptera</taxon>
        <taxon>Heteroptera</taxon>
        <taxon>Panheteroptera</taxon>
        <taxon>Cimicomorpha</taxon>
        <taxon>Nabidae</taxon>
        <taxon>Prostemmatinae</taxon>
        <taxon>Alloeorhynchus</taxon>
    </lineage>
</organism>
<reference evidence="20" key="1">
    <citation type="journal article" date="2012" name="Int. J. Biol. Sci.">
        <title>The complete mitochondrial genome of the damsel bug Alloeorhynchus bakeri (Hemiptera: Nabidae).</title>
        <authorList>
            <person name="Li H."/>
            <person name="Liu H.Y."/>
            <person name="Cao L.M."/>
            <person name="Shi A.M."/>
            <person name="Yang H.L."/>
            <person name="Cai W.Z."/>
        </authorList>
    </citation>
    <scope>NUCLEOTIDE SEQUENCE</scope>
</reference>
<comment type="subcellular location">
    <subcellularLocation>
        <location evidence="2 18">Mitochondrion inner membrane</location>
        <topology evidence="2 18">Multi-pass membrane protein</topology>
    </subcellularLocation>
</comment>
<dbReference type="EMBL" id="HM235722">
    <property type="protein sequence ID" value="ADI75219.1"/>
    <property type="molecule type" value="Genomic_DNA"/>
</dbReference>
<feature type="transmembrane region" description="Helical" evidence="18">
    <location>
        <begin position="57"/>
        <end position="75"/>
    </location>
</feature>
<evidence type="ECO:0000256" key="2">
    <source>
        <dbReference type="ARBA" id="ARBA00004448"/>
    </source>
</evidence>
<accession>G9B4I3</accession>
<evidence type="ECO:0000256" key="7">
    <source>
        <dbReference type="ARBA" id="ARBA00022660"/>
    </source>
</evidence>
<sequence length="332" mass="38728">MKYSSKMLFMFTLIISTFMVISSSNWMSMWMGLEINLMAFSPLISKAKNTPMSESCMMYFLVQVLGSALFLLSITHNMMNMNWMMTMNWTTTIMTLSILIKTGTPPFHMWVPMTMEKMSWNNCLLLMTWQKIAPMFILTNITKYSLFPMIIIMAVWVGAIGGLNQSSLRKMMAYSSMNHTGWMLACIMMSNNLWMIYISIYSINTLMMIYFFKKENLFFINQVPSKNLTLIMKMNLIMIFMSMGGLPPFLGFMPKWMVINLMMNMNTFLTTFIMVMMSLITLFYYIRIVAPLIIMNSSSSKWKSPVKNSLLMPIIFMMLTSFMLPIMYLLNM</sequence>
<dbReference type="RefSeq" id="YP_004935632.1">
    <property type="nucleotide sequence ID" value="NC_016432.1"/>
</dbReference>